<reference evidence="1" key="1">
    <citation type="journal article" date="2020" name="mSystems">
        <title>Genome- and Community-Level Interaction Insights into Carbon Utilization and Element Cycling Functions of Hydrothermarchaeota in Hydrothermal Sediment.</title>
        <authorList>
            <person name="Zhou Z."/>
            <person name="Liu Y."/>
            <person name="Xu W."/>
            <person name="Pan J."/>
            <person name="Luo Z.H."/>
            <person name="Li M."/>
        </authorList>
    </citation>
    <scope>NUCLEOTIDE SEQUENCE [LARGE SCALE GENOMIC DNA]</scope>
    <source>
        <strain evidence="1">SpSt-769</strain>
    </source>
</reference>
<proteinExistence type="predicted"/>
<protein>
    <submittedName>
        <fullName evidence="1">Uncharacterized protein</fullName>
    </submittedName>
</protein>
<comment type="caution">
    <text evidence="1">The sequence shown here is derived from an EMBL/GenBank/DDBJ whole genome shotgun (WGS) entry which is preliminary data.</text>
</comment>
<gene>
    <name evidence="1" type="ORF">ENV54_04700</name>
</gene>
<name>A0A7C4AR41_9BACT</name>
<accession>A0A7C4AR41</accession>
<dbReference type="AlphaFoldDB" id="A0A7C4AR41"/>
<evidence type="ECO:0000313" key="1">
    <source>
        <dbReference type="EMBL" id="HGH60581.1"/>
    </source>
</evidence>
<organism evidence="1">
    <name type="scientific">Desulfomonile tiedjei</name>
    <dbReference type="NCBI Taxonomy" id="2358"/>
    <lineage>
        <taxon>Bacteria</taxon>
        <taxon>Pseudomonadati</taxon>
        <taxon>Thermodesulfobacteriota</taxon>
        <taxon>Desulfomonilia</taxon>
        <taxon>Desulfomonilales</taxon>
        <taxon>Desulfomonilaceae</taxon>
        <taxon>Desulfomonile</taxon>
    </lineage>
</organism>
<dbReference type="EMBL" id="DTGT01000149">
    <property type="protein sequence ID" value="HGH60581.1"/>
    <property type="molecule type" value="Genomic_DNA"/>
</dbReference>
<sequence>MEEHDKESLPGVVSAKNIPRPATALPIRGKSGLGQFRVTYLGEAENIPTLSEVAKINSDTRSEARTPLMTVTNAILVTHGGTLSISELVKEIRKYWNRPFPTSPYTEEEFLYLVLRNSPDVRIAD</sequence>